<dbReference type="InterPro" id="IPR001017">
    <property type="entry name" value="DH_E1"/>
</dbReference>
<dbReference type="Gene3D" id="3.40.50.12470">
    <property type="match status" value="1"/>
</dbReference>
<dbReference type="NCBIfam" id="NF006914">
    <property type="entry name" value="PRK09404.1"/>
    <property type="match status" value="1"/>
</dbReference>
<evidence type="ECO:0000256" key="10">
    <source>
        <dbReference type="ARBA" id="ARBA00030680"/>
    </source>
</evidence>
<dbReference type="GO" id="GO:0006096">
    <property type="term" value="P:glycolytic process"/>
    <property type="evidence" value="ECO:0007669"/>
    <property type="project" value="UniProtKB-KW"/>
</dbReference>
<dbReference type="Gene3D" id="3.40.50.970">
    <property type="match status" value="1"/>
</dbReference>
<gene>
    <name evidence="13" type="ORF">J5Y10_26125</name>
</gene>
<dbReference type="PANTHER" id="PTHR23152:SF4">
    <property type="entry name" value="2-OXOADIPATE DEHYDROGENASE COMPLEX COMPONENT E1"/>
    <property type="match status" value="1"/>
</dbReference>
<evidence type="ECO:0000256" key="4">
    <source>
        <dbReference type="ARBA" id="ARBA00011301"/>
    </source>
</evidence>
<evidence type="ECO:0000313" key="14">
    <source>
        <dbReference type="Proteomes" id="UP000677537"/>
    </source>
</evidence>
<dbReference type="InterPro" id="IPR029061">
    <property type="entry name" value="THDP-binding"/>
</dbReference>
<dbReference type="PIRSF" id="PIRSF000157">
    <property type="entry name" value="Oxoglu_dh_E1"/>
    <property type="match status" value="1"/>
</dbReference>
<dbReference type="Pfam" id="PF00676">
    <property type="entry name" value="E1_dh"/>
    <property type="match status" value="1"/>
</dbReference>
<dbReference type="Pfam" id="PF16870">
    <property type="entry name" value="OxoGdeHyase_C"/>
    <property type="match status" value="1"/>
</dbReference>
<dbReference type="Pfam" id="PF02779">
    <property type="entry name" value="Transket_pyr"/>
    <property type="match status" value="1"/>
</dbReference>
<dbReference type="GO" id="GO:0004591">
    <property type="term" value="F:oxoglutarate dehydrogenase (succinyl-transferring) activity"/>
    <property type="evidence" value="ECO:0007669"/>
    <property type="project" value="UniProtKB-EC"/>
</dbReference>
<dbReference type="PANTHER" id="PTHR23152">
    <property type="entry name" value="2-OXOGLUTARATE DEHYDROGENASE"/>
    <property type="match status" value="1"/>
</dbReference>
<dbReference type="EMBL" id="JAGIZA010000033">
    <property type="protein sequence ID" value="MBP0496288.1"/>
    <property type="molecule type" value="Genomic_DNA"/>
</dbReference>
<organism evidence="13 14">
    <name type="scientific">Roseomonas indoligenes</name>
    <dbReference type="NCBI Taxonomy" id="2820811"/>
    <lineage>
        <taxon>Bacteria</taxon>
        <taxon>Pseudomonadati</taxon>
        <taxon>Pseudomonadota</taxon>
        <taxon>Alphaproteobacteria</taxon>
        <taxon>Acetobacterales</taxon>
        <taxon>Roseomonadaceae</taxon>
        <taxon>Roseomonas</taxon>
    </lineage>
</organism>
<dbReference type="RefSeq" id="WP_209377080.1">
    <property type="nucleotide sequence ID" value="NZ_JAGIZA010000033.1"/>
</dbReference>
<feature type="region of interest" description="Disordered" evidence="11">
    <location>
        <begin position="819"/>
        <end position="839"/>
    </location>
</feature>
<dbReference type="InterPro" id="IPR011603">
    <property type="entry name" value="2oxoglutarate_DH_E1"/>
</dbReference>
<evidence type="ECO:0000256" key="7">
    <source>
        <dbReference type="ARBA" id="ARBA00023002"/>
    </source>
</evidence>
<dbReference type="Pfam" id="PF16078">
    <property type="entry name" value="2-oxogl_dehyd_N"/>
    <property type="match status" value="1"/>
</dbReference>
<evidence type="ECO:0000259" key="12">
    <source>
        <dbReference type="SMART" id="SM00861"/>
    </source>
</evidence>
<dbReference type="SMART" id="SM00861">
    <property type="entry name" value="Transket_pyr"/>
    <property type="match status" value="1"/>
</dbReference>
<dbReference type="Gene3D" id="3.40.50.11610">
    <property type="entry name" value="Multifunctional 2-oxoglutarate metabolism enzyme, C-terminal domain"/>
    <property type="match status" value="1"/>
</dbReference>
<dbReference type="EC" id="1.2.4.2" evidence="5"/>
<feature type="domain" description="Transketolase-like pyrimidine-binding" evidence="12">
    <location>
        <begin position="513"/>
        <end position="706"/>
    </location>
</feature>
<name>A0A940SAE7_9PROT</name>
<protein>
    <recommendedName>
        <fullName evidence="6">2-oxoglutarate dehydrogenase E1 component</fullName>
        <ecNumber evidence="5">1.2.4.2</ecNumber>
    </recommendedName>
    <alternativeName>
        <fullName evidence="10">Alpha-ketoglutarate dehydrogenase</fullName>
    </alternativeName>
</protein>
<evidence type="ECO:0000256" key="2">
    <source>
        <dbReference type="ARBA" id="ARBA00003906"/>
    </source>
</evidence>
<evidence type="ECO:0000256" key="1">
    <source>
        <dbReference type="ARBA" id="ARBA00001964"/>
    </source>
</evidence>
<dbReference type="InterPro" id="IPR005475">
    <property type="entry name" value="Transketolase-like_Pyr-bd"/>
</dbReference>
<comment type="subunit">
    <text evidence="4">Homodimer. Part of the 2-oxoglutarate dehydrogenase (OGDH) complex composed of E1 (2-oxoglutarate dehydrogenase), E2 (dihydrolipoamide succinyltransferase) and E3 (dihydrolipoamide dehydrogenase); the complex contains multiple copies of the three enzymatic components (E1, E2 and E3).</text>
</comment>
<keyword evidence="7 13" id="KW-0560">Oxidoreductase</keyword>
<dbReference type="InterPro" id="IPR031717">
    <property type="entry name" value="ODO-1/KGD_C"/>
</dbReference>
<dbReference type="GO" id="GO:0006099">
    <property type="term" value="P:tricarboxylic acid cycle"/>
    <property type="evidence" value="ECO:0007669"/>
    <property type="project" value="TreeGrafter"/>
</dbReference>
<dbReference type="GO" id="GO:0030976">
    <property type="term" value="F:thiamine pyrophosphate binding"/>
    <property type="evidence" value="ECO:0007669"/>
    <property type="project" value="InterPro"/>
</dbReference>
<comment type="similarity">
    <text evidence="3">Belongs to the alpha-ketoglutarate dehydrogenase family.</text>
</comment>
<keyword evidence="8" id="KW-0786">Thiamine pyrophosphate</keyword>
<evidence type="ECO:0000256" key="11">
    <source>
        <dbReference type="SAM" id="MobiDB-lite"/>
    </source>
</evidence>
<evidence type="ECO:0000313" key="13">
    <source>
        <dbReference type="EMBL" id="MBP0496288.1"/>
    </source>
</evidence>
<accession>A0A940SAE7</accession>
<dbReference type="InterPro" id="IPR042179">
    <property type="entry name" value="KGD_C_sf"/>
</dbReference>
<comment type="function">
    <text evidence="2">E1 component of the 2-oxoglutarate dehydrogenase (OGDH) complex which catalyzes the decarboxylation of 2-oxoglutarate, the first step in the conversion of 2-oxoglutarate to succinyl-CoA and CO(2).</text>
</comment>
<dbReference type="GO" id="GO:0045252">
    <property type="term" value="C:oxoglutarate dehydrogenase complex"/>
    <property type="evidence" value="ECO:0007669"/>
    <property type="project" value="TreeGrafter"/>
</dbReference>
<evidence type="ECO:0000256" key="3">
    <source>
        <dbReference type="ARBA" id="ARBA00006936"/>
    </source>
</evidence>
<comment type="caution">
    <text evidence="13">The sequence shown here is derived from an EMBL/GenBank/DDBJ whole genome shotgun (WGS) entry which is preliminary data.</text>
</comment>
<dbReference type="GO" id="GO:0005829">
    <property type="term" value="C:cytosol"/>
    <property type="evidence" value="ECO:0007669"/>
    <property type="project" value="TreeGrafter"/>
</dbReference>
<evidence type="ECO:0000256" key="9">
    <source>
        <dbReference type="ARBA" id="ARBA00023152"/>
    </source>
</evidence>
<dbReference type="AlphaFoldDB" id="A0A940SAE7"/>
<proteinExistence type="inferred from homology"/>
<dbReference type="NCBIfam" id="NF008907">
    <property type="entry name" value="PRK12270.1"/>
    <property type="match status" value="1"/>
</dbReference>
<dbReference type="NCBIfam" id="TIGR00239">
    <property type="entry name" value="2oxo_dh_E1"/>
    <property type="match status" value="1"/>
</dbReference>
<evidence type="ECO:0000256" key="8">
    <source>
        <dbReference type="ARBA" id="ARBA00023052"/>
    </source>
</evidence>
<keyword evidence="9" id="KW-0324">Glycolysis</keyword>
<dbReference type="Proteomes" id="UP000677537">
    <property type="component" value="Unassembled WGS sequence"/>
</dbReference>
<dbReference type="SUPFAM" id="SSF52518">
    <property type="entry name" value="Thiamin diphosphate-binding fold (THDP-binding)"/>
    <property type="match status" value="2"/>
</dbReference>
<reference evidence="13" key="1">
    <citation type="submission" date="2021-03" db="EMBL/GenBank/DDBJ databases">
        <authorList>
            <person name="So Y."/>
        </authorList>
    </citation>
    <scope>NUCLEOTIDE SEQUENCE</scope>
    <source>
        <strain evidence="13">SG15</strain>
    </source>
</reference>
<keyword evidence="14" id="KW-1185">Reference proteome</keyword>
<sequence>MPSSPLSGVSYEYLAAMQAAFDSDPASVEPGWRVLFQVLAEVGVPAADGTSGQQAALRDAALRDRGHLIAALDPLAPPAEPVDARLEPLRAAYAGTLTAESAHIDDDARRKWLRAAVERGDGLPEPAQPLDILRGLVAAEEFEGFLGRRFPTKKRFGAEGAEALIPLLTRVLERAAESGVKRAVIGTMHRGRLSIMTNVLGRSPTRLMAEIKNAHPFPADTPRAGDVPYHLGHDTVLTFGERSIRVTLLANPSHLEAVDPLVLGRARAAQEALGEEGKARVLPIVIHTDAAVIGQGVVAECIQLAGPAGYSTGGTVHLVVNNGIGFTTEAHEARTSRHCTGGWKAVDSAILHVNGDDPAAVCRAADIAVAWRHAQGCDAVVDLVCYRRNGHNEIDEPGFTQPQLYARIAEHTPVTRRYASALVRQGVTDEAAVDAMVEACRARLQAAYEDAAGFRLNESGYPPRPAPRGPETGVEGEVLSRIAATLAEPPGGAALHPRMGRILRQRAIEEGGIAWPTAEALAFGSLVLEGVPVRLSGQDVARGAFSHRHFALLDSATGERHIGLDRLSPGQARFQVHNSPLSEYAVLGFEYGYSLERPEALVIWEAQFGDFANGAQIVIDQFLAAAEEKWCDPSRLVVLLPHGLEGQGPEHSSARIERFLQLAARDNMRIANPSTPANYFHLLREQALGLHDRPLVVIAPKRLLRLPAAVSPLADFLPGSAFRPVVATVPVGPVHTVLLCSGKIAYDLEERAGRGAEGVAVLRLERLYPLPAEELTALLRRWPGARITWVQEEPENMGAWTWIDRRLEALATAAGLSEPRPGLVARPESPSPAGSFHGDHDADQAAIVERAFAAAPVARAPSAHETRAA</sequence>
<evidence type="ECO:0000256" key="5">
    <source>
        <dbReference type="ARBA" id="ARBA00012280"/>
    </source>
</evidence>
<comment type="cofactor">
    <cofactor evidence="1">
        <name>thiamine diphosphate</name>
        <dbReference type="ChEBI" id="CHEBI:58937"/>
    </cofactor>
</comment>
<evidence type="ECO:0000256" key="6">
    <source>
        <dbReference type="ARBA" id="ARBA00013321"/>
    </source>
</evidence>
<dbReference type="InterPro" id="IPR032106">
    <property type="entry name" value="2-oxogl_dehyd_N"/>
</dbReference>